<feature type="coiled-coil region" evidence="1">
    <location>
        <begin position="27"/>
        <end position="66"/>
    </location>
</feature>
<evidence type="ECO:0000256" key="1">
    <source>
        <dbReference type="SAM" id="Coils"/>
    </source>
</evidence>
<sequence length="120" mass="13993">MDQVLIILTGLFGGLNVLQLVFWQAEKKKANASAEAIEIENQKKQQEMRRDEVERLYKQLDELTDKWFAMQKEANEAINQVAAMKAEVTYLKGLRCYNTLCTVRIRHKESELHHLNTQQS</sequence>
<evidence type="ECO:0000313" key="2">
    <source>
        <dbReference type="EMBL" id="MPL87100.1"/>
    </source>
</evidence>
<dbReference type="AlphaFoldDB" id="A0A644V6Y1"/>
<dbReference type="EMBL" id="VSSQ01000233">
    <property type="protein sequence ID" value="MPL87100.1"/>
    <property type="molecule type" value="Genomic_DNA"/>
</dbReference>
<reference evidence="2" key="1">
    <citation type="submission" date="2019-08" db="EMBL/GenBank/DDBJ databases">
        <authorList>
            <person name="Kucharzyk K."/>
            <person name="Murdoch R.W."/>
            <person name="Higgins S."/>
            <person name="Loffler F."/>
        </authorList>
    </citation>
    <scope>NUCLEOTIDE SEQUENCE</scope>
</reference>
<protein>
    <submittedName>
        <fullName evidence="2">Uncharacterized protein</fullName>
    </submittedName>
</protein>
<proteinExistence type="predicted"/>
<name>A0A644V6Y1_9ZZZZ</name>
<gene>
    <name evidence="2" type="ORF">SDC9_33094</name>
</gene>
<accession>A0A644V6Y1</accession>
<keyword evidence="1" id="KW-0175">Coiled coil</keyword>
<organism evidence="2">
    <name type="scientific">bioreactor metagenome</name>
    <dbReference type="NCBI Taxonomy" id="1076179"/>
    <lineage>
        <taxon>unclassified sequences</taxon>
        <taxon>metagenomes</taxon>
        <taxon>ecological metagenomes</taxon>
    </lineage>
</organism>
<comment type="caution">
    <text evidence="2">The sequence shown here is derived from an EMBL/GenBank/DDBJ whole genome shotgun (WGS) entry which is preliminary data.</text>
</comment>